<gene>
    <name evidence="3 4" type="primary">fdhD</name>
    <name evidence="4" type="ORF">DZC73_09730</name>
</gene>
<keyword evidence="1 3" id="KW-0963">Cytoplasm</keyword>
<dbReference type="NCBIfam" id="TIGR00129">
    <property type="entry name" value="fdhD_narQ"/>
    <property type="match status" value="1"/>
</dbReference>
<dbReference type="Gene3D" id="3.10.20.10">
    <property type="match status" value="1"/>
</dbReference>
<evidence type="ECO:0000256" key="1">
    <source>
        <dbReference type="ARBA" id="ARBA00022490"/>
    </source>
</evidence>
<reference evidence="4 5" key="1">
    <citation type="submission" date="2018-08" db="EMBL/GenBank/DDBJ databases">
        <authorList>
            <person name="Khan S.A."/>
            <person name="Jeon C.O."/>
            <person name="Chun B.H."/>
            <person name="Jeong S.E."/>
        </authorList>
    </citation>
    <scope>NUCLEOTIDE SEQUENCE [LARGE SCALE GENOMIC DNA]</scope>
    <source>
        <strain evidence="4 5">S-16</strain>
    </source>
</reference>
<evidence type="ECO:0000256" key="2">
    <source>
        <dbReference type="ARBA" id="ARBA00023150"/>
    </source>
</evidence>
<comment type="caution">
    <text evidence="3">Lacks conserved residue(s) required for the propagation of feature annotation.</text>
</comment>
<evidence type="ECO:0000313" key="4">
    <source>
        <dbReference type="EMBL" id="RQP25121.1"/>
    </source>
</evidence>
<sequence length="286" mass="30648">MTDEKKSPPLSFCEGARAVPVRGVRAGERFEVQDWVADEVPVALEYNGISHAVMLATPLDLEDFALGFSLSEGILDAADQLYGVEEEASELGITLHLRVAAEAFARLKERRRSMTGRTGCGLCGTESLAHVARNLPVLADGMPFRREAISRAMSQFVSLQTLQQATGAVHAAAWCSAEGEVKWLREDVGRHNALDKLVGALARNGVEAATGFIAVTSRASFEMVQKTAAAGVSLLAAVSAPTSFAVTTAERARMTLVGFARKQDLVVYSQAQRLILDAAPENTHAH</sequence>
<accession>A0A3N7HVV6</accession>
<keyword evidence="5" id="KW-1185">Reference proteome</keyword>
<dbReference type="RefSeq" id="WP_124540028.1">
    <property type="nucleotide sequence ID" value="NZ_QUSW01000002.1"/>
</dbReference>
<reference evidence="4 5" key="2">
    <citation type="submission" date="2018-12" db="EMBL/GenBank/DDBJ databases">
        <title>Rhizobacter gummiphilus sp. nov., a rubber-degrading bacterium isolated from the soil of a botanical garden in Japan.</title>
        <authorList>
            <person name="Shunsuke S.S."/>
        </authorList>
    </citation>
    <scope>NUCLEOTIDE SEQUENCE [LARGE SCALE GENOMIC DNA]</scope>
    <source>
        <strain evidence="4 5">S-16</strain>
    </source>
</reference>
<proteinExistence type="inferred from homology"/>
<dbReference type="InterPro" id="IPR016193">
    <property type="entry name" value="Cytidine_deaminase-like"/>
</dbReference>
<dbReference type="HAMAP" id="MF_00187">
    <property type="entry name" value="FdhD"/>
    <property type="match status" value="1"/>
</dbReference>
<evidence type="ECO:0000313" key="5">
    <source>
        <dbReference type="Proteomes" id="UP000267464"/>
    </source>
</evidence>
<dbReference type="GO" id="GO:0005737">
    <property type="term" value="C:cytoplasm"/>
    <property type="evidence" value="ECO:0007669"/>
    <property type="project" value="UniProtKB-SubCell"/>
</dbReference>
<evidence type="ECO:0000256" key="3">
    <source>
        <dbReference type="HAMAP-Rule" id="MF_00187"/>
    </source>
</evidence>
<name>A0A3N7HVV6_9BURK</name>
<comment type="subcellular location">
    <subcellularLocation>
        <location evidence="3">Cytoplasm</location>
    </subcellularLocation>
</comment>
<dbReference type="Gene3D" id="3.40.140.10">
    <property type="entry name" value="Cytidine Deaminase, domain 2"/>
    <property type="match status" value="1"/>
</dbReference>
<keyword evidence="2 3" id="KW-0501">Molybdenum cofactor biosynthesis</keyword>
<dbReference type="OrthoDB" id="3197277at2"/>
<dbReference type="GO" id="GO:0016783">
    <property type="term" value="F:sulfurtransferase activity"/>
    <property type="evidence" value="ECO:0007669"/>
    <property type="project" value="InterPro"/>
</dbReference>
<dbReference type="InterPro" id="IPR003786">
    <property type="entry name" value="FdhD"/>
</dbReference>
<dbReference type="PANTHER" id="PTHR30592">
    <property type="entry name" value="FORMATE DEHYDROGENASE"/>
    <property type="match status" value="1"/>
</dbReference>
<dbReference type="Proteomes" id="UP000267464">
    <property type="component" value="Unassembled WGS sequence"/>
</dbReference>
<dbReference type="Pfam" id="PF02634">
    <property type="entry name" value="FdhD-NarQ"/>
    <property type="match status" value="1"/>
</dbReference>
<organism evidence="4 5">
    <name type="scientific">Piscinibacter terrae</name>
    <dbReference type="NCBI Taxonomy" id="2496871"/>
    <lineage>
        <taxon>Bacteria</taxon>
        <taxon>Pseudomonadati</taxon>
        <taxon>Pseudomonadota</taxon>
        <taxon>Betaproteobacteria</taxon>
        <taxon>Burkholderiales</taxon>
        <taxon>Sphaerotilaceae</taxon>
        <taxon>Piscinibacter</taxon>
    </lineage>
</organism>
<dbReference type="EMBL" id="QUSW01000002">
    <property type="protein sequence ID" value="RQP25121.1"/>
    <property type="molecule type" value="Genomic_DNA"/>
</dbReference>
<dbReference type="AlphaFoldDB" id="A0A3N7HVV6"/>
<comment type="caution">
    <text evidence="4">The sequence shown here is derived from an EMBL/GenBank/DDBJ whole genome shotgun (WGS) entry which is preliminary data.</text>
</comment>
<comment type="function">
    <text evidence="3">Required for formate dehydrogenase (FDH) activity. Acts as a sulfur carrier protein that transfers sulfur from IscS to the molybdenum cofactor prior to its insertion into FDH.</text>
</comment>
<dbReference type="GO" id="GO:0006777">
    <property type="term" value="P:Mo-molybdopterin cofactor biosynthetic process"/>
    <property type="evidence" value="ECO:0007669"/>
    <property type="project" value="UniProtKB-UniRule"/>
</dbReference>
<feature type="active site" description="Cysteine persulfide intermediate" evidence="3">
    <location>
        <position position="120"/>
    </location>
</feature>
<dbReference type="PANTHER" id="PTHR30592:SF1">
    <property type="entry name" value="SULFUR CARRIER PROTEIN FDHD"/>
    <property type="match status" value="1"/>
</dbReference>
<dbReference type="PIRSF" id="PIRSF015626">
    <property type="entry name" value="FdhD"/>
    <property type="match status" value="1"/>
</dbReference>
<dbReference type="SUPFAM" id="SSF53927">
    <property type="entry name" value="Cytidine deaminase-like"/>
    <property type="match status" value="1"/>
</dbReference>
<dbReference type="GO" id="GO:0097163">
    <property type="term" value="F:sulfur carrier activity"/>
    <property type="evidence" value="ECO:0007669"/>
    <property type="project" value="UniProtKB-UniRule"/>
</dbReference>
<keyword evidence="4" id="KW-0808">Transferase</keyword>
<comment type="similarity">
    <text evidence="3">Belongs to the FdhD family.</text>
</comment>
<protein>
    <recommendedName>
        <fullName evidence="3">Sulfur carrier protein FdhD</fullName>
    </recommendedName>
</protein>